<dbReference type="InterPro" id="IPR043502">
    <property type="entry name" value="DNA/RNA_pol_sf"/>
</dbReference>
<evidence type="ECO:0000259" key="7">
    <source>
        <dbReference type="Pfam" id="PF17917"/>
    </source>
</evidence>
<dbReference type="OrthoDB" id="2505957at2759"/>
<dbReference type="SUPFAM" id="SSF56672">
    <property type="entry name" value="DNA/RNA polymerases"/>
    <property type="match status" value="1"/>
</dbReference>
<accession>A0A9Q3F9N2</accession>
<protein>
    <recommendedName>
        <fullName evidence="7">Reverse transcriptase RNase H-like domain-containing protein</fullName>
    </recommendedName>
</protein>
<evidence type="ECO:0000256" key="1">
    <source>
        <dbReference type="ARBA" id="ARBA00022679"/>
    </source>
</evidence>
<dbReference type="InterPro" id="IPR050951">
    <property type="entry name" value="Retrovirus_Pol_polyprotein"/>
</dbReference>
<dbReference type="Gene3D" id="3.10.20.370">
    <property type="match status" value="1"/>
</dbReference>
<keyword evidence="4" id="KW-0255">Endonuclease</keyword>
<dbReference type="GO" id="GO:0016787">
    <property type="term" value="F:hydrolase activity"/>
    <property type="evidence" value="ECO:0007669"/>
    <property type="project" value="UniProtKB-KW"/>
</dbReference>
<keyword evidence="2" id="KW-0548">Nucleotidyltransferase</keyword>
<comment type="caution">
    <text evidence="8">The sequence shown here is derived from an EMBL/GenBank/DDBJ whole genome shotgun (WGS) entry which is preliminary data.</text>
</comment>
<evidence type="ECO:0000313" key="9">
    <source>
        <dbReference type="Proteomes" id="UP000765509"/>
    </source>
</evidence>
<dbReference type="InterPro" id="IPR041373">
    <property type="entry name" value="RT_RNaseH"/>
</dbReference>
<organism evidence="8 9">
    <name type="scientific">Austropuccinia psidii MF-1</name>
    <dbReference type="NCBI Taxonomy" id="1389203"/>
    <lineage>
        <taxon>Eukaryota</taxon>
        <taxon>Fungi</taxon>
        <taxon>Dikarya</taxon>
        <taxon>Basidiomycota</taxon>
        <taxon>Pucciniomycotina</taxon>
        <taxon>Pucciniomycetes</taxon>
        <taxon>Pucciniales</taxon>
        <taxon>Sphaerophragmiaceae</taxon>
        <taxon>Austropuccinia</taxon>
    </lineage>
</organism>
<name>A0A9Q3F9N2_9BASI</name>
<keyword evidence="9" id="KW-1185">Reference proteome</keyword>
<evidence type="ECO:0000313" key="8">
    <source>
        <dbReference type="EMBL" id="MBW0535274.1"/>
    </source>
</evidence>
<dbReference type="EMBL" id="AVOT02040098">
    <property type="protein sequence ID" value="MBW0535274.1"/>
    <property type="molecule type" value="Genomic_DNA"/>
</dbReference>
<dbReference type="GO" id="GO:0003964">
    <property type="term" value="F:RNA-directed DNA polymerase activity"/>
    <property type="evidence" value="ECO:0007669"/>
    <property type="project" value="UniProtKB-KW"/>
</dbReference>
<dbReference type="Pfam" id="PF17917">
    <property type="entry name" value="RT_RNaseH"/>
    <property type="match status" value="1"/>
</dbReference>
<keyword evidence="5" id="KW-0378">Hydrolase</keyword>
<reference evidence="8" key="1">
    <citation type="submission" date="2021-03" db="EMBL/GenBank/DDBJ databases">
        <title>Draft genome sequence of rust myrtle Austropuccinia psidii MF-1, a brazilian biotype.</title>
        <authorList>
            <person name="Quecine M.C."/>
            <person name="Pachon D.M.R."/>
            <person name="Bonatelli M.L."/>
            <person name="Correr F.H."/>
            <person name="Franceschini L.M."/>
            <person name="Leite T.F."/>
            <person name="Margarido G.R.A."/>
            <person name="Almeida C.A."/>
            <person name="Ferrarezi J.A."/>
            <person name="Labate C.A."/>
        </authorList>
    </citation>
    <scope>NUCLEOTIDE SEQUENCE</scope>
    <source>
        <strain evidence="8">MF-1</strain>
    </source>
</reference>
<evidence type="ECO:0000256" key="6">
    <source>
        <dbReference type="ARBA" id="ARBA00022918"/>
    </source>
</evidence>
<evidence type="ECO:0000256" key="3">
    <source>
        <dbReference type="ARBA" id="ARBA00022722"/>
    </source>
</evidence>
<gene>
    <name evidence="8" type="ORF">O181_074989</name>
</gene>
<keyword evidence="6" id="KW-0695">RNA-directed DNA polymerase</keyword>
<sequence length="268" mass="30775">MTWILQGELPENVGILIDYGGMKGPRSTYYNEALQENNLIRRFIWEYVVTLERILFRIKEAGLTISGTKCACYVPELDIVGHVVSLNGRKISNKKIDKMKIASPLRGLTTDDEEWEWNTKCDEAFEKLRKIVGEEITLKNLDYEKGEGKIKLAVDSSYIAAGAVITQEDKEGKDRPVFYESITFSRLESKYSQKTLELCGVAKILKKLQTVRWGQHFELQVDAKALIEMIYSPCLPNFPMTRWVAFIQLFSFDLVHKSGKTFTMPDRL</sequence>
<feature type="domain" description="Reverse transcriptase RNase H-like" evidence="7">
    <location>
        <begin position="149"/>
        <end position="249"/>
    </location>
</feature>
<dbReference type="Gene3D" id="3.30.70.270">
    <property type="match status" value="1"/>
</dbReference>
<proteinExistence type="predicted"/>
<dbReference type="InterPro" id="IPR043128">
    <property type="entry name" value="Rev_trsase/Diguanyl_cyclase"/>
</dbReference>
<dbReference type="GO" id="GO:0004519">
    <property type="term" value="F:endonuclease activity"/>
    <property type="evidence" value="ECO:0007669"/>
    <property type="project" value="UniProtKB-KW"/>
</dbReference>
<evidence type="ECO:0000256" key="5">
    <source>
        <dbReference type="ARBA" id="ARBA00022801"/>
    </source>
</evidence>
<evidence type="ECO:0000256" key="4">
    <source>
        <dbReference type="ARBA" id="ARBA00022759"/>
    </source>
</evidence>
<dbReference type="PANTHER" id="PTHR37984:SF5">
    <property type="entry name" value="PROTEIN NYNRIN-LIKE"/>
    <property type="match status" value="1"/>
</dbReference>
<keyword evidence="1" id="KW-0808">Transferase</keyword>
<dbReference type="AlphaFoldDB" id="A0A9Q3F9N2"/>
<dbReference type="PANTHER" id="PTHR37984">
    <property type="entry name" value="PROTEIN CBG26694"/>
    <property type="match status" value="1"/>
</dbReference>
<evidence type="ECO:0000256" key="2">
    <source>
        <dbReference type="ARBA" id="ARBA00022695"/>
    </source>
</evidence>
<dbReference type="Proteomes" id="UP000765509">
    <property type="component" value="Unassembled WGS sequence"/>
</dbReference>
<keyword evidence="3" id="KW-0540">Nuclease</keyword>